<proteinExistence type="predicted"/>
<dbReference type="Proteomes" id="UP000195880">
    <property type="component" value="Chromosome"/>
</dbReference>
<dbReference type="CDD" id="cd16936">
    <property type="entry name" value="HATPase_RsbW-like"/>
    <property type="match status" value="1"/>
</dbReference>
<reference evidence="1 2" key="1">
    <citation type="submission" date="2017-05" db="EMBL/GenBank/DDBJ databases">
        <title>Streptomyces alboflavus Genome sequencing and assembly.</title>
        <authorList>
            <person name="Wang Y."/>
            <person name="Du B."/>
            <person name="Ding Y."/>
            <person name="Liu H."/>
            <person name="Hou Q."/>
            <person name="Liu K."/>
            <person name="Wang C."/>
            <person name="Yao L."/>
        </authorList>
    </citation>
    <scope>NUCLEOTIDE SEQUENCE [LARGE SCALE GENOMIC DNA]</scope>
    <source>
        <strain evidence="1 2">MDJK44</strain>
    </source>
</reference>
<dbReference type="KEGG" id="salf:SMD44_03986"/>
<dbReference type="RefSeq" id="WP_087884750.1">
    <property type="nucleotide sequence ID" value="NZ_CP021748.1"/>
</dbReference>
<evidence type="ECO:0000313" key="2">
    <source>
        <dbReference type="Proteomes" id="UP000195880"/>
    </source>
</evidence>
<dbReference type="EMBL" id="CP021748">
    <property type="protein sequence ID" value="ARX84547.1"/>
    <property type="molecule type" value="Genomic_DNA"/>
</dbReference>
<evidence type="ECO:0000313" key="1">
    <source>
        <dbReference type="EMBL" id="ARX84547.1"/>
    </source>
</evidence>
<keyword evidence="2" id="KW-1185">Reference proteome</keyword>
<protein>
    <submittedName>
        <fullName evidence="1">Regulatory protein</fullName>
    </submittedName>
</protein>
<dbReference type="Gene3D" id="3.30.565.10">
    <property type="entry name" value="Histidine kinase-like ATPase, C-terminal domain"/>
    <property type="match status" value="1"/>
</dbReference>
<accession>A0A1Z1WDP9</accession>
<dbReference type="AlphaFoldDB" id="A0A1Z1WDP9"/>
<dbReference type="PANTHER" id="PTHR35526:SF3">
    <property type="entry name" value="ANTI-SIGMA-F FACTOR RSBW"/>
    <property type="match status" value="1"/>
</dbReference>
<organism evidence="1 2">
    <name type="scientific">Streptomyces alboflavus</name>
    <dbReference type="NCBI Taxonomy" id="67267"/>
    <lineage>
        <taxon>Bacteria</taxon>
        <taxon>Bacillati</taxon>
        <taxon>Actinomycetota</taxon>
        <taxon>Actinomycetes</taxon>
        <taxon>Kitasatosporales</taxon>
        <taxon>Streptomycetaceae</taxon>
        <taxon>Streptomyces</taxon>
    </lineage>
</organism>
<gene>
    <name evidence="1" type="ORF">SMD44_03986</name>
</gene>
<name>A0A1Z1WDP9_9ACTN</name>
<dbReference type="OrthoDB" id="3214274at2"/>
<sequence length="139" mass="14438">MTTVNPSWSYALHLPHDPRAPGVARAHVRAVLATHGLTELTPTAELLAAEMLNNAQLYTDGAYGLGLQPFAPGGVRVAVWDTSSVIPPGFGVAGPPDGGTPPQWAEDGRGLCLVRACSHSWGAYASPGRGGKLLWVACS</sequence>
<dbReference type="PANTHER" id="PTHR35526">
    <property type="entry name" value="ANTI-SIGMA-F FACTOR RSBW-RELATED"/>
    <property type="match status" value="1"/>
</dbReference>
<dbReference type="InterPro" id="IPR036890">
    <property type="entry name" value="HATPase_C_sf"/>
</dbReference>
<dbReference type="InterPro" id="IPR050267">
    <property type="entry name" value="Anti-sigma-factor_SerPK"/>
</dbReference>